<accession>X0LXE0</accession>
<feature type="region of interest" description="Disordered" evidence="1">
    <location>
        <begin position="284"/>
        <end position="307"/>
    </location>
</feature>
<evidence type="ECO:0000256" key="1">
    <source>
        <dbReference type="SAM" id="MobiDB-lite"/>
    </source>
</evidence>
<gene>
    <name evidence="2" type="ORF">FOTG_18398</name>
</gene>
<dbReference type="Proteomes" id="UP000030701">
    <property type="component" value="Unassembled WGS sequence"/>
</dbReference>
<reference evidence="2" key="2">
    <citation type="submission" date="2014-03" db="EMBL/GenBank/DDBJ databases">
        <title>The Genome Annotation of Fusarium oxysporum Cotton.</title>
        <authorList>
            <consortium name="The Broad Institute Genomics Platform"/>
            <person name="Ma L.-J."/>
            <person name="Corby-Kistler H."/>
            <person name="Broz K."/>
            <person name="Gale L.R."/>
            <person name="Jonkers W."/>
            <person name="O'Donnell K."/>
            <person name="Ploetz R."/>
            <person name="Steinberg C."/>
            <person name="Schwartz D.C."/>
            <person name="VanEtten H."/>
            <person name="Zhou S."/>
            <person name="Young S.K."/>
            <person name="Zeng Q."/>
            <person name="Gargeya S."/>
            <person name="Fitzgerald M."/>
            <person name="Abouelleil A."/>
            <person name="Alvarado L."/>
            <person name="Chapman S.B."/>
            <person name="Gainer-Dewar J."/>
            <person name="Goldberg J."/>
            <person name="Griggs A."/>
            <person name="Gujja S."/>
            <person name="Hansen M."/>
            <person name="Howarth C."/>
            <person name="Imamovic A."/>
            <person name="Ireland A."/>
            <person name="Larimer J."/>
            <person name="McCowan C."/>
            <person name="Murphy C."/>
            <person name="Pearson M."/>
            <person name="Poon T.W."/>
            <person name="Priest M."/>
            <person name="Roberts A."/>
            <person name="Saif S."/>
            <person name="Shea T."/>
            <person name="Sykes S."/>
            <person name="Wortman J."/>
            <person name="Nusbaum C."/>
            <person name="Birren B."/>
        </authorList>
    </citation>
    <scope>NUCLEOTIDE SEQUENCE</scope>
    <source>
        <strain evidence="2">25433</strain>
    </source>
</reference>
<name>X0LXE0_FUSOX</name>
<reference evidence="2" key="1">
    <citation type="submission" date="2011-11" db="EMBL/GenBank/DDBJ databases">
        <title>The Genome Sequence of Fusarium oxysporum Cotton.</title>
        <authorList>
            <consortium name="The Broad Institute Genome Sequencing Platform"/>
            <person name="Ma L.-J."/>
            <person name="Gale L.R."/>
            <person name="Schwartz D.C."/>
            <person name="Zhou S."/>
            <person name="Corby-Kistler H."/>
            <person name="Young S.K."/>
            <person name="Zeng Q."/>
            <person name="Gargeya S."/>
            <person name="Fitzgerald M."/>
            <person name="Haas B."/>
            <person name="Abouelleil A."/>
            <person name="Alvarado L."/>
            <person name="Arachchi H.M."/>
            <person name="Berlin A."/>
            <person name="Brown A."/>
            <person name="Chapman S.B."/>
            <person name="Chen Z."/>
            <person name="Dunbar C."/>
            <person name="Freedman E."/>
            <person name="Gearin G."/>
            <person name="Goldberg J."/>
            <person name="Griggs A."/>
            <person name="Gujja S."/>
            <person name="Heiman D."/>
            <person name="Howarth C."/>
            <person name="Larson L."/>
            <person name="Lui A."/>
            <person name="MacDonald P.J.P."/>
            <person name="Montmayeur A."/>
            <person name="Murphy C."/>
            <person name="Neiman D."/>
            <person name="Pearson M."/>
            <person name="Priest M."/>
            <person name="Roberts A."/>
            <person name="Saif S."/>
            <person name="Shea T."/>
            <person name="Shenoy N."/>
            <person name="Sisk P."/>
            <person name="Stolte C."/>
            <person name="Sykes S."/>
            <person name="Wortman J."/>
            <person name="Nusbaum C."/>
            <person name="Birren B."/>
        </authorList>
    </citation>
    <scope>NUCLEOTIDE SEQUENCE [LARGE SCALE GENOMIC DNA]</scope>
    <source>
        <strain evidence="2">25433</strain>
    </source>
</reference>
<dbReference type="Pfam" id="PF15474">
    <property type="entry name" value="MU117"/>
    <property type="match status" value="1"/>
</dbReference>
<dbReference type="AlphaFoldDB" id="X0LXE0"/>
<proteinExistence type="predicted"/>
<dbReference type="OrthoDB" id="3886018at2759"/>
<dbReference type="InterPro" id="IPR029167">
    <property type="entry name" value="Mug117"/>
</dbReference>
<sequence length="413" mass="44071">MFDGFIASEQDPTKIQPLGRWRFWVEENLWFTHSFNIYNDFIDYAGDEAGVPSNGNQKRDENDAVHKCLVRGDSTVTTSAGPYSTVKTTTSDITSIEETASTFDATSTTETSANSTTNGETTETVGTTTTEDNTEATTTQSDKSLPTSTLSTLITTTRASSDAITSGVTSDASTTSDEARTYYPCVIYGGPRVSKPYCQCSTTVSGKQYVTTASMIDNSCADYTSFPSPVVPVTDAPLTQAPIVTPFTTTDDGTVLVYSAYTLEYFNLDSFHVTATGGYGAPSTVSTPLPSQTAVDDDGGGQCGTSDSLSKDGFGDACDRAINGFDDDTVYTAYTSRYSRLTKGILMFASLGQAACVANFECDDYGIGMKGSDIIAAREKAKKDDGIWICGHIRLSNSCSIVMDYCTNCHSTG</sequence>
<feature type="region of interest" description="Disordered" evidence="1">
    <location>
        <begin position="98"/>
        <end position="148"/>
    </location>
</feature>
<feature type="compositionally biased region" description="Polar residues" evidence="1">
    <location>
        <begin position="284"/>
        <end position="294"/>
    </location>
</feature>
<protein>
    <submittedName>
        <fullName evidence="2">Uncharacterized protein</fullName>
    </submittedName>
</protein>
<dbReference type="EMBL" id="KK035323">
    <property type="protein sequence ID" value="EXM13145.1"/>
    <property type="molecule type" value="Genomic_DNA"/>
</dbReference>
<dbReference type="HOGENOM" id="CLU_665708_0_0_1"/>
<evidence type="ECO:0000313" key="2">
    <source>
        <dbReference type="EMBL" id="EXM13145.1"/>
    </source>
</evidence>
<organism evidence="2">
    <name type="scientific">Fusarium oxysporum f. sp. vasinfectum 25433</name>
    <dbReference type="NCBI Taxonomy" id="1089449"/>
    <lineage>
        <taxon>Eukaryota</taxon>
        <taxon>Fungi</taxon>
        <taxon>Dikarya</taxon>
        <taxon>Ascomycota</taxon>
        <taxon>Pezizomycotina</taxon>
        <taxon>Sordariomycetes</taxon>
        <taxon>Hypocreomycetidae</taxon>
        <taxon>Hypocreales</taxon>
        <taxon>Nectriaceae</taxon>
        <taxon>Fusarium</taxon>
        <taxon>Fusarium oxysporum species complex</taxon>
    </lineage>
</organism>